<organism evidence="1 2">
    <name type="scientific">Trichinella papuae</name>
    <dbReference type="NCBI Taxonomy" id="268474"/>
    <lineage>
        <taxon>Eukaryota</taxon>
        <taxon>Metazoa</taxon>
        <taxon>Ecdysozoa</taxon>
        <taxon>Nematoda</taxon>
        <taxon>Enoplea</taxon>
        <taxon>Dorylaimia</taxon>
        <taxon>Trichinellida</taxon>
        <taxon>Trichinellidae</taxon>
        <taxon>Trichinella</taxon>
    </lineage>
</organism>
<name>A0A0V1MX19_9BILA</name>
<dbReference type="Proteomes" id="UP000054843">
    <property type="component" value="Unassembled WGS sequence"/>
</dbReference>
<protein>
    <submittedName>
        <fullName evidence="1">Uncharacterized protein</fullName>
    </submittedName>
</protein>
<comment type="caution">
    <text evidence="1">The sequence shown here is derived from an EMBL/GenBank/DDBJ whole genome shotgun (WGS) entry which is preliminary data.</text>
</comment>
<reference evidence="1 2" key="1">
    <citation type="submission" date="2015-01" db="EMBL/GenBank/DDBJ databases">
        <title>Evolution of Trichinella species and genotypes.</title>
        <authorList>
            <person name="Korhonen P.K."/>
            <person name="Edoardo P."/>
            <person name="Giuseppe L.R."/>
            <person name="Gasser R.B."/>
        </authorList>
    </citation>
    <scope>NUCLEOTIDE SEQUENCE [LARGE SCALE GENOMIC DNA]</scope>
    <source>
        <strain evidence="1">ISS1980</strain>
    </source>
</reference>
<evidence type="ECO:0000313" key="2">
    <source>
        <dbReference type="Proteomes" id="UP000054843"/>
    </source>
</evidence>
<keyword evidence="2" id="KW-1185">Reference proteome</keyword>
<sequence>MDLDRSGRCFPHHMIGPTNRTRAGYSKVTVHLHIGNEKSRTRAERPCALVKRRWPLHWQRINSATVKIPSAPSAPPTPTPTPTLPCIKRTKIEKPLLLANIAEGSDARKLLAT</sequence>
<dbReference type="EMBL" id="JYDO01000031">
    <property type="protein sequence ID" value="KRZ76112.1"/>
    <property type="molecule type" value="Genomic_DNA"/>
</dbReference>
<accession>A0A0V1MX19</accession>
<dbReference type="AlphaFoldDB" id="A0A0V1MX19"/>
<proteinExistence type="predicted"/>
<gene>
    <name evidence="1" type="ORF">T10_1263</name>
</gene>
<evidence type="ECO:0000313" key="1">
    <source>
        <dbReference type="EMBL" id="KRZ76112.1"/>
    </source>
</evidence>